<evidence type="ECO:0000313" key="4">
    <source>
        <dbReference type="Proteomes" id="UP001500218"/>
    </source>
</evidence>
<dbReference type="RefSeq" id="WP_344128379.1">
    <property type="nucleotide sequence ID" value="NZ_BAAALT010000046.1"/>
</dbReference>
<evidence type="ECO:0000313" key="3">
    <source>
        <dbReference type="EMBL" id="GAA1797055.1"/>
    </source>
</evidence>
<proteinExistence type="predicted"/>
<feature type="transmembrane region" description="Helical" evidence="1">
    <location>
        <begin position="12"/>
        <end position="33"/>
    </location>
</feature>
<organism evidence="3 4">
    <name type="scientific">Luedemannella flava</name>
    <dbReference type="NCBI Taxonomy" id="349316"/>
    <lineage>
        <taxon>Bacteria</taxon>
        <taxon>Bacillati</taxon>
        <taxon>Actinomycetota</taxon>
        <taxon>Actinomycetes</taxon>
        <taxon>Micromonosporales</taxon>
        <taxon>Micromonosporaceae</taxon>
        <taxon>Luedemannella</taxon>
    </lineage>
</organism>
<dbReference type="SUPFAM" id="SSF48317">
    <property type="entry name" value="Acid phosphatase/Vanadium-dependent haloperoxidase"/>
    <property type="match status" value="1"/>
</dbReference>
<reference evidence="4" key="1">
    <citation type="journal article" date="2019" name="Int. J. Syst. Evol. Microbiol.">
        <title>The Global Catalogue of Microorganisms (GCM) 10K type strain sequencing project: providing services to taxonomists for standard genome sequencing and annotation.</title>
        <authorList>
            <consortium name="The Broad Institute Genomics Platform"/>
            <consortium name="The Broad Institute Genome Sequencing Center for Infectious Disease"/>
            <person name="Wu L."/>
            <person name="Ma J."/>
        </authorList>
    </citation>
    <scope>NUCLEOTIDE SEQUENCE [LARGE SCALE GENOMIC DNA]</scope>
    <source>
        <strain evidence="4">JCM 13250</strain>
    </source>
</reference>
<keyword evidence="1" id="KW-1133">Transmembrane helix</keyword>
<dbReference type="InterPro" id="IPR036938">
    <property type="entry name" value="PAP2/HPO_sf"/>
</dbReference>
<comment type="caution">
    <text evidence="3">The sequence shown here is derived from an EMBL/GenBank/DDBJ whole genome shotgun (WGS) entry which is preliminary data.</text>
</comment>
<dbReference type="SMART" id="SM00014">
    <property type="entry name" value="acidPPc"/>
    <property type="match status" value="1"/>
</dbReference>
<keyword evidence="1" id="KW-0812">Transmembrane</keyword>
<dbReference type="Pfam" id="PF01569">
    <property type="entry name" value="PAP2"/>
    <property type="match status" value="1"/>
</dbReference>
<feature type="transmembrane region" description="Helical" evidence="1">
    <location>
        <begin position="85"/>
        <end position="105"/>
    </location>
</feature>
<keyword evidence="4" id="KW-1185">Reference proteome</keyword>
<feature type="domain" description="Phosphatidic acid phosphatase type 2/haloperoxidase" evidence="2">
    <location>
        <begin position="88"/>
        <end position="207"/>
    </location>
</feature>
<dbReference type="InterPro" id="IPR000326">
    <property type="entry name" value="PAP2/HPO"/>
</dbReference>
<evidence type="ECO:0000256" key="1">
    <source>
        <dbReference type="SAM" id="Phobius"/>
    </source>
</evidence>
<accession>A0ABP4Y086</accession>
<keyword evidence="1" id="KW-0472">Membrane</keyword>
<sequence length="229" mass="25170">MTTRGRAAGWWVDVLMVAGFAATTALLALPAVLNLDLWVRDFADAHRPAVFDTVLQWVNRLGNGGPLAVITLIIALTVARRRRTLWPVAPVVAAFLAIGFVIMPLKQYFHRAAPHSVLPDDVEVRLFSQPGFGLSYPSGHAVNTIVWYGVIALLLAGWFAARPAWHRALRIAPPIIVGFTATYLGWHWLTDMVAGLFLGVLIDRVLMRVSWPGLTEPARPELVGSDVRP</sequence>
<dbReference type="Proteomes" id="UP001500218">
    <property type="component" value="Unassembled WGS sequence"/>
</dbReference>
<name>A0ABP4Y086_9ACTN</name>
<dbReference type="EMBL" id="BAAALT010000046">
    <property type="protein sequence ID" value="GAA1797055.1"/>
    <property type="molecule type" value="Genomic_DNA"/>
</dbReference>
<protein>
    <recommendedName>
        <fullName evidence="2">Phosphatidic acid phosphatase type 2/haloperoxidase domain-containing protein</fullName>
    </recommendedName>
</protein>
<gene>
    <name evidence="3" type="ORF">GCM10009682_18380</name>
</gene>
<evidence type="ECO:0000259" key="2">
    <source>
        <dbReference type="SMART" id="SM00014"/>
    </source>
</evidence>
<feature type="transmembrane region" description="Helical" evidence="1">
    <location>
        <begin position="145"/>
        <end position="161"/>
    </location>
</feature>
<feature type="transmembrane region" description="Helical" evidence="1">
    <location>
        <begin position="168"/>
        <end position="186"/>
    </location>
</feature>
<dbReference type="Gene3D" id="1.20.144.10">
    <property type="entry name" value="Phosphatidic acid phosphatase type 2/haloperoxidase"/>
    <property type="match status" value="1"/>
</dbReference>
<feature type="transmembrane region" description="Helical" evidence="1">
    <location>
        <begin position="61"/>
        <end position="78"/>
    </location>
</feature>